<feature type="domain" description="MHC class I-like antigen recognition-like" evidence="8">
    <location>
        <begin position="1"/>
        <end position="88"/>
    </location>
</feature>
<dbReference type="Gene3D" id="3.30.500.10">
    <property type="entry name" value="MHC class I-like antigen recognition-like"/>
    <property type="match status" value="1"/>
</dbReference>
<evidence type="ECO:0000256" key="2">
    <source>
        <dbReference type="ARBA" id="ARBA00022451"/>
    </source>
</evidence>
<evidence type="ECO:0000256" key="4">
    <source>
        <dbReference type="ARBA" id="ARBA00022859"/>
    </source>
</evidence>
<evidence type="ECO:0000256" key="7">
    <source>
        <dbReference type="SAM" id="MobiDB-lite"/>
    </source>
</evidence>
<comment type="subcellular location">
    <subcellularLocation>
        <location evidence="1">Membrane</location>
        <topology evidence="1">Single-pass membrane protein</topology>
    </subcellularLocation>
</comment>
<evidence type="ECO:0000256" key="3">
    <source>
        <dbReference type="ARBA" id="ARBA00022729"/>
    </source>
</evidence>
<dbReference type="InterPro" id="IPR011162">
    <property type="entry name" value="MHC_I/II-like_Ag-recog"/>
</dbReference>
<comment type="caution">
    <text evidence="9">The sequence shown here is derived from an EMBL/GenBank/DDBJ whole genome shotgun (WGS) entry which is preliminary data.</text>
</comment>
<protein>
    <recommendedName>
        <fullName evidence="8">MHC class I-like antigen recognition-like domain-containing protein</fullName>
    </recommendedName>
</protein>
<dbReference type="InterPro" id="IPR050208">
    <property type="entry name" value="MHC_class-I_related"/>
</dbReference>
<organism evidence="9 10">
    <name type="scientific">Saguinus oedipus</name>
    <name type="common">Cotton-top tamarin</name>
    <name type="synonym">Oedipomidas oedipus</name>
    <dbReference type="NCBI Taxonomy" id="9490"/>
    <lineage>
        <taxon>Eukaryota</taxon>
        <taxon>Metazoa</taxon>
        <taxon>Chordata</taxon>
        <taxon>Craniata</taxon>
        <taxon>Vertebrata</taxon>
        <taxon>Euteleostomi</taxon>
        <taxon>Mammalia</taxon>
        <taxon>Eutheria</taxon>
        <taxon>Euarchontoglires</taxon>
        <taxon>Primates</taxon>
        <taxon>Haplorrhini</taxon>
        <taxon>Platyrrhini</taxon>
        <taxon>Cebidae</taxon>
        <taxon>Callitrichinae</taxon>
        <taxon>Saguinus</taxon>
    </lineage>
</organism>
<dbReference type="PANTHER" id="PTHR16675">
    <property type="entry name" value="MHC CLASS I-RELATED"/>
    <property type="match status" value="1"/>
</dbReference>
<keyword evidence="3" id="KW-0732">Signal</keyword>
<keyword evidence="6" id="KW-0325">Glycoprotein</keyword>
<dbReference type="EMBL" id="JASSZA010000004">
    <property type="protein sequence ID" value="KAK2113304.1"/>
    <property type="molecule type" value="Genomic_DNA"/>
</dbReference>
<accession>A0ABQ9VWU7</accession>
<sequence>MRYFSTAVSRPGREEPRYIEVGYVDDTQFVRFDSDAASPRMEPRAQWVEKEGREYWEEETQRAKAFAQTFRVNLQTALGYYNQSEAATDVPGRPESPGLRSTPRLRNPPRPSTREELGRLYPVSFSV</sequence>
<keyword evidence="10" id="KW-1185">Reference proteome</keyword>
<keyword evidence="2" id="KW-0490">MHC I</keyword>
<dbReference type="InterPro" id="IPR037055">
    <property type="entry name" value="MHC_I-like_Ag-recog_sf"/>
</dbReference>
<evidence type="ECO:0000313" key="9">
    <source>
        <dbReference type="EMBL" id="KAK2113304.1"/>
    </source>
</evidence>
<gene>
    <name evidence="9" type="ORF">P7K49_007570</name>
</gene>
<dbReference type="Pfam" id="PF00129">
    <property type="entry name" value="MHC_I"/>
    <property type="match status" value="1"/>
</dbReference>
<dbReference type="Proteomes" id="UP001266305">
    <property type="component" value="Unassembled WGS sequence"/>
</dbReference>
<evidence type="ECO:0000256" key="6">
    <source>
        <dbReference type="ARBA" id="ARBA00023180"/>
    </source>
</evidence>
<dbReference type="SUPFAM" id="SSF54452">
    <property type="entry name" value="MHC antigen-recognition domain"/>
    <property type="match status" value="1"/>
</dbReference>
<reference evidence="9 10" key="1">
    <citation type="submission" date="2023-05" db="EMBL/GenBank/DDBJ databases">
        <title>B98-5 Cell Line De Novo Hybrid Assembly: An Optical Mapping Approach.</title>
        <authorList>
            <person name="Kananen K."/>
            <person name="Auerbach J.A."/>
            <person name="Kautto E."/>
            <person name="Blachly J.S."/>
        </authorList>
    </citation>
    <scope>NUCLEOTIDE SEQUENCE [LARGE SCALE GENOMIC DNA]</scope>
    <source>
        <strain evidence="9">B95-8</strain>
        <tissue evidence="9">Cell line</tissue>
    </source>
</reference>
<keyword evidence="4" id="KW-0391">Immunity</keyword>
<feature type="region of interest" description="Disordered" evidence="7">
    <location>
        <begin position="84"/>
        <end position="127"/>
    </location>
</feature>
<evidence type="ECO:0000313" key="10">
    <source>
        <dbReference type="Proteomes" id="UP001266305"/>
    </source>
</evidence>
<evidence type="ECO:0000256" key="5">
    <source>
        <dbReference type="ARBA" id="ARBA00023136"/>
    </source>
</evidence>
<keyword evidence="5" id="KW-0472">Membrane</keyword>
<dbReference type="PANTHER" id="PTHR16675:SF251">
    <property type="entry name" value="HLA CLASS I HISTOCOMPATIBILITY ANTIGEN, C ALPHA CHAIN"/>
    <property type="match status" value="1"/>
</dbReference>
<proteinExistence type="predicted"/>
<name>A0ABQ9VWU7_SAGOE</name>
<dbReference type="InterPro" id="IPR011161">
    <property type="entry name" value="MHC_I-like_Ag-recog"/>
</dbReference>
<evidence type="ECO:0000256" key="1">
    <source>
        <dbReference type="ARBA" id="ARBA00004167"/>
    </source>
</evidence>
<evidence type="ECO:0000259" key="8">
    <source>
        <dbReference type="Pfam" id="PF00129"/>
    </source>
</evidence>